<dbReference type="InterPro" id="IPR001789">
    <property type="entry name" value="Sig_transdc_resp-reg_receiver"/>
</dbReference>
<evidence type="ECO:0000259" key="2">
    <source>
        <dbReference type="PROSITE" id="PS50110"/>
    </source>
</evidence>
<dbReference type="EMBL" id="OCTN01000001">
    <property type="protein sequence ID" value="SOH92648.1"/>
    <property type="molecule type" value="Genomic_DNA"/>
</dbReference>
<evidence type="ECO:0000313" key="4">
    <source>
        <dbReference type="Proteomes" id="UP000220034"/>
    </source>
</evidence>
<evidence type="ECO:0000256" key="1">
    <source>
        <dbReference type="PROSITE-ProRule" id="PRU00169"/>
    </source>
</evidence>
<dbReference type="PROSITE" id="PS50110">
    <property type="entry name" value="RESPONSE_REGULATORY"/>
    <property type="match status" value="1"/>
</dbReference>
<feature type="domain" description="Response regulatory" evidence="2">
    <location>
        <begin position="32"/>
        <end position="145"/>
    </location>
</feature>
<dbReference type="AlphaFoldDB" id="A0A2C9CN55"/>
<dbReference type="GO" id="GO:0000160">
    <property type="term" value="P:phosphorelay signal transduction system"/>
    <property type="evidence" value="ECO:0007669"/>
    <property type="project" value="InterPro"/>
</dbReference>
<name>A0A2C9CN55_9RHOB</name>
<dbReference type="SMART" id="SM00448">
    <property type="entry name" value="REC"/>
    <property type="match status" value="1"/>
</dbReference>
<protein>
    <submittedName>
        <fullName evidence="3">CheY chemotaxis protein or a CheY-like REC (Receiver) domain</fullName>
    </submittedName>
</protein>
<dbReference type="Proteomes" id="UP000220034">
    <property type="component" value="Unassembled WGS sequence"/>
</dbReference>
<gene>
    <name evidence="3" type="ORF">SAMN06273572_101496</name>
</gene>
<feature type="modified residue" description="4-aspartylphosphate" evidence="1">
    <location>
        <position position="83"/>
    </location>
</feature>
<dbReference type="SUPFAM" id="SSF52172">
    <property type="entry name" value="CheY-like"/>
    <property type="match status" value="1"/>
</dbReference>
<accession>A0A2C9CN55</accession>
<reference evidence="4" key="1">
    <citation type="submission" date="2017-09" db="EMBL/GenBank/DDBJ databases">
        <authorList>
            <person name="Varghese N."/>
            <person name="Submissions S."/>
        </authorList>
    </citation>
    <scope>NUCLEOTIDE SEQUENCE [LARGE SCALE GENOMIC DNA]</scope>
    <source>
        <strain evidence="4">C7</strain>
    </source>
</reference>
<dbReference type="Gene3D" id="3.40.50.2300">
    <property type="match status" value="1"/>
</dbReference>
<dbReference type="OrthoDB" id="582170at2"/>
<organism evidence="3 4">
    <name type="scientific">Pontivivens marinum</name>
    <dbReference type="NCBI Taxonomy" id="1690039"/>
    <lineage>
        <taxon>Bacteria</taxon>
        <taxon>Pseudomonadati</taxon>
        <taxon>Pseudomonadota</taxon>
        <taxon>Alphaproteobacteria</taxon>
        <taxon>Rhodobacterales</taxon>
        <taxon>Paracoccaceae</taxon>
        <taxon>Pontivivens</taxon>
    </lineage>
</organism>
<keyword evidence="4" id="KW-1185">Reference proteome</keyword>
<dbReference type="RefSeq" id="WP_097928215.1">
    <property type="nucleotide sequence ID" value="NZ_OCTN01000001.1"/>
</dbReference>
<proteinExistence type="predicted"/>
<dbReference type="InterPro" id="IPR011006">
    <property type="entry name" value="CheY-like_superfamily"/>
</dbReference>
<evidence type="ECO:0000313" key="3">
    <source>
        <dbReference type="EMBL" id="SOH92648.1"/>
    </source>
</evidence>
<keyword evidence="1" id="KW-0597">Phosphoprotein</keyword>
<sequence>MRPNAPLKCPRVFSHSEQVLGAPLAVTLTGRRILIAEDEGLLALDMEFALIDAGATVLGPVIDVQDGLELLTANPDIDAAILDLDLRGNPVYPIADALRERGVPFVFHTGLGSTDDLHARYGNETRIFTKPSHMESVIGALVQMIPGPR</sequence>